<gene>
    <name evidence="1" type="ORF">OPV22_015011</name>
</gene>
<evidence type="ECO:0000313" key="1">
    <source>
        <dbReference type="EMBL" id="KAJ8493290.1"/>
    </source>
</evidence>
<keyword evidence="2" id="KW-1185">Reference proteome</keyword>
<sequence>MGFTSLQATNHQGTCAIACQTDSESWQQNRSFPYNIWFPVEQDFGVGQFLLSKVIKGMFTEKRKNNGQGSLVCNQSAFGGLQQPHTMEKFPRWWWS</sequence>
<reference evidence="1 2" key="1">
    <citation type="submission" date="2022-12" db="EMBL/GenBank/DDBJ databases">
        <title>Chromosome-scale assembly of the Ensete ventricosum genome.</title>
        <authorList>
            <person name="Dussert Y."/>
            <person name="Stocks J."/>
            <person name="Wendawek A."/>
            <person name="Woldeyes F."/>
            <person name="Nichols R.A."/>
            <person name="Borrell J.S."/>
        </authorList>
    </citation>
    <scope>NUCLEOTIDE SEQUENCE [LARGE SCALE GENOMIC DNA]</scope>
    <source>
        <strain evidence="2">cv. Maze</strain>
        <tissue evidence="1">Seeds</tissue>
    </source>
</reference>
<comment type="caution">
    <text evidence="1">The sequence shown here is derived from an EMBL/GenBank/DDBJ whole genome shotgun (WGS) entry which is preliminary data.</text>
</comment>
<accession>A0AAV8R2V6</accession>
<name>A0AAV8R2V6_ENSVE</name>
<organism evidence="1 2">
    <name type="scientific">Ensete ventricosum</name>
    <name type="common">Abyssinian banana</name>
    <name type="synonym">Musa ensete</name>
    <dbReference type="NCBI Taxonomy" id="4639"/>
    <lineage>
        <taxon>Eukaryota</taxon>
        <taxon>Viridiplantae</taxon>
        <taxon>Streptophyta</taxon>
        <taxon>Embryophyta</taxon>
        <taxon>Tracheophyta</taxon>
        <taxon>Spermatophyta</taxon>
        <taxon>Magnoliopsida</taxon>
        <taxon>Liliopsida</taxon>
        <taxon>Zingiberales</taxon>
        <taxon>Musaceae</taxon>
        <taxon>Ensete</taxon>
    </lineage>
</organism>
<proteinExistence type="predicted"/>
<dbReference type="Proteomes" id="UP001222027">
    <property type="component" value="Unassembled WGS sequence"/>
</dbReference>
<dbReference type="AlphaFoldDB" id="A0AAV8R2V6"/>
<evidence type="ECO:0000313" key="2">
    <source>
        <dbReference type="Proteomes" id="UP001222027"/>
    </source>
</evidence>
<dbReference type="EMBL" id="JAQQAF010000004">
    <property type="protein sequence ID" value="KAJ8493290.1"/>
    <property type="molecule type" value="Genomic_DNA"/>
</dbReference>
<protein>
    <submittedName>
        <fullName evidence="1">Uncharacterized protein</fullName>
    </submittedName>
</protein>